<keyword evidence="2" id="KW-1185">Reference proteome</keyword>
<feature type="non-terminal residue" evidence="1">
    <location>
        <position position="54"/>
    </location>
</feature>
<dbReference type="EMBL" id="CP045900">
    <property type="protein sequence ID" value="QQP42166.1"/>
    <property type="molecule type" value="Genomic_DNA"/>
</dbReference>
<name>A0A7T8H2V3_CALRO</name>
<reference evidence="2" key="1">
    <citation type="submission" date="2021-01" db="EMBL/GenBank/DDBJ databases">
        <title>Caligus Genome Assembly.</title>
        <authorList>
            <person name="Gallardo-Escarate C."/>
        </authorList>
    </citation>
    <scope>NUCLEOTIDE SEQUENCE [LARGE SCALE GENOMIC DNA]</scope>
</reference>
<feature type="non-terminal residue" evidence="1">
    <location>
        <position position="1"/>
    </location>
</feature>
<dbReference type="AlphaFoldDB" id="A0A7T8H2V3"/>
<dbReference type="Proteomes" id="UP000595437">
    <property type="component" value="Chromosome 11"/>
</dbReference>
<evidence type="ECO:0000313" key="1">
    <source>
        <dbReference type="EMBL" id="QQP42166.1"/>
    </source>
</evidence>
<sequence length="54" mass="5876">GYNGYILILHSKVRPITLPSSFDPIGDTLATGTDLTVLHHINGHDDQLPPEPMP</sequence>
<evidence type="ECO:0000313" key="2">
    <source>
        <dbReference type="Proteomes" id="UP000595437"/>
    </source>
</evidence>
<gene>
    <name evidence="1" type="ORF">FKW44_016745</name>
</gene>
<proteinExistence type="predicted"/>
<organism evidence="1 2">
    <name type="scientific">Caligus rogercresseyi</name>
    <name type="common">Sea louse</name>
    <dbReference type="NCBI Taxonomy" id="217165"/>
    <lineage>
        <taxon>Eukaryota</taxon>
        <taxon>Metazoa</taxon>
        <taxon>Ecdysozoa</taxon>
        <taxon>Arthropoda</taxon>
        <taxon>Crustacea</taxon>
        <taxon>Multicrustacea</taxon>
        <taxon>Hexanauplia</taxon>
        <taxon>Copepoda</taxon>
        <taxon>Siphonostomatoida</taxon>
        <taxon>Caligidae</taxon>
        <taxon>Caligus</taxon>
    </lineage>
</organism>
<protein>
    <submittedName>
        <fullName evidence="1">Atherinlike</fullName>
    </submittedName>
</protein>
<accession>A0A7T8H2V3</accession>